<dbReference type="GO" id="GO:0042301">
    <property type="term" value="F:phosphate ion binding"/>
    <property type="evidence" value="ECO:0007669"/>
    <property type="project" value="InterPro"/>
</dbReference>
<evidence type="ECO:0000259" key="4">
    <source>
        <dbReference type="Pfam" id="PF12849"/>
    </source>
</evidence>
<dbReference type="PIRSF" id="PIRSF002756">
    <property type="entry name" value="PstS"/>
    <property type="match status" value="1"/>
</dbReference>
<dbReference type="InterPro" id="IPR050962">
    <property type="entry name" value="Phosphate-bind_PstS"/>
</dbReference>
<dbReference type="PANTHER" id="PTHR42996">
    <property type="entry name" value="PHOSPHATE-BINDING PROTEIN PSTS"/>
    <property type="match status" value="1"/>
</dbReference>
<dbReference type="SUPFAM" id="SSF53850">
    <property type="entry name" value="Periplasmic binding protein-like II"/>
    <property type="match status" value="1"/>
</dbReference>
<keyword evidence="3" id="KW-0592">Phosphate transport</keyword>
<dbReference type="InterPro" id="IPR005673">
    <property type="entry name" value="ABC_phos-bd_PstS"/>
</dbReference>
<proteinExistence type="inferred from homology"/>
<reference evidence="5" key="1">
    <citation type="submission" date="2020-05" db="EMBL/GenBank/DDBJ databases">
        <authorList>
            <person name="Chiriac C."/>
            <person name="Salcher M."/>
            <person name="Ghai R."/>
            <person name="Kavagutti S V."/>
        </authorList>
    </citation>
    <scope>NUCLEOTIDE SEQUENCE</scope>
</reference>
<sequence length="388" mass="40675">MKVSRLIKSTVVVVSALSIAIAPNAFAGTTLAAGGATSVTNLVQACKSFYNTDTGDSFPYNSVGSGQGQKDLEGKKIDFAFSDSTHLKSQSGIAIDTNEIHIPAMVWALGVMTNLNTSKPIALSPKTIGGIFSGKITRWNDPAIQADNNRTFTVTVYKKDKAGKIVKDKTGKAEVLRTNTVTQKISMPNQPITVVYRLDSSGTTDNFTAALKSLDPTNFTDAGKVFNALASTKAAIAADPIHFQSASGSALVASLAAKTKYSITYNETNYAKSAGLKLVQVINPNGDLVPATDDGAAAFVSTSDIAANGTVALDYTNKNPGVYPFTVVTYALASTNYGDATKAAAVKKAIEYHAFTCTKKVADSGFITIDPTSPLGKKITTQLAKLGK</sequence>
<evidence type="ECO:0000313" key="5">
    <source>
        <dbReference type="EMBL" id="CAB4742551.1"/>
    </source>
</evidence>
<dbReference type="GO" id="GO:0035435">
    <property type="term" value="P:phosphate ion transmembrane transport"/>
    <property type="evidence" value="ECO:0007669"/>
    <property type="project" value="InterPro"/>
</dbReference>
<gene>
    <name evidence="5" type="ORF">UFOPK2802_00640</name>
    <name evidence="6" type="ORF">UFOPK4113_00533</name>
</gene>
<dbReference type="AlphaFoldDB" id="A0A6J6T5T0"/>
<keyword evidence="2" id="KW-0813">Transport</keyword>
<evidence type="ECO:0000313" key="6">
    <source>
        <dbReference type="EMBL" id="CAB5015495.1"/>
    </source>
</evidence>
<evidence type="ECO:0000256" key="2">
    <source>
        <dbReference type="ARBA" id="ARBA00022448"/>
    </source>
</evidence>
<protein>
    <submittedName>
        <fullName evidence="5">Unannotated protein</fullName>
    </submittedName>
</protein>
<evidence type="ECO:0000256" key="1">
    <source>
        <dbReference type="ARBA" id="ARBA00008725"/>
    </source>
</evidence>
<dbReference type="GO" id="GO:0043190">
    <property type="term" value="C:ATP-binding cassette (ABC) transporter complex"/>
    <property type="evidence" value="ECO:0007669"/>
    <property type="project" value="InterPro"/>
</dbReference>
<dbReference type="EMBL" id="CAEZYX010000054">
    <property type="protein sequence ID" value="CAB4742551.1"/>
    <property type="molecule type" value="Genomic_DNA"/>
</dbReference>
<dbReference type="Gene3D" id="3.40.190.10">
    <property type="entry name" value="Periplasmic binding protein-like II"/>
    <property type="match status" value="2"/>
</dbReference>
<dbReference type="Pfam" id="PF12849">
    <property type="entry name" value="PBP_like_2"/>
    <property type="match status" value="1"/>
</dbReference>
<dbReference type="InterPro" id="IPR024370">
    <property type="entry name" value="PBP_domain"/>
</dbReference>
<dbReference type="PANTHER" id="PTHR42996:SF1">
    <property type="entry name" value="PHOSPHATE-BINDING PROTEIN PSTS"/>
    <property type="match status" value="1"/>
</dbReference>
<name>A0A6J6T5T0_9ZZZZ</name>
<feature type="domain" description="PBP" evidence="4">
    <location>
        <begin position="25"/>
        <end position="337"/>
    </location>
</feature>
<comment type="similarity">
    <text evidence="1">Belongs to the PstS family.</text>
</comment>
<dbReference type="EMBL" id="CAFBPL010000048">
    <property type="protein sequence ID" value="CAB5015495.1"/>
    <property type="molecule type" value="Genomic_DNA"/>
</dbReference>
<evidence type="ECO:0000256" key="3">
    <source>
        <dbReference type="ARBA" id="ARBA00022592"/>
    </source>
</evidence>
<organism evidence="5">
    <name type="scientific">freshwater metagenome</name>
    <dbReference type="NCBI Taxonomy" id="449393"/>
    <lineage>
        <taxon>unclassified sequences</taxon>
        <taxon>metagenomes</taxon>
        <taxon>ecological metagenomes</taxon>
    </lineage>
</organism>
<accession>A0A6J6T5T0</accession>